<dbReference type="InterPro" id="IPR038765">
    <property type="entry name" value="Papain-like_cys_pep_sf"/>
</dbReference>
<feature type="domain" description="Cathepsin propeptide inhibitor" evidence="3">
    <location>
        <begin position="59"/>
        <end position="119"/>
    </location>
</feature>
<dbReference type="SMART" id="SM00848">
    <property type="entry name" value="Inhibitor_I29"/>
    <property type="match status" value="2"/>
</dbReference>
<feature type="region of interest" description="Disordered" evidence="1">
    <location>
        <begin position="31"/>
        <end position="51"/>
    </location>
</feature>
<dbReference type="SUPFAM" id="SSF54001">
    <property type="entry name" value="Cysteine proteinases"/>
    <property type="match status" value="2"/>
</dbReference>
<sequence length="254" mass="29349">MGSALLNAGVPLFLILMGVAWGLPTITPKIESGTEANSPIETTAPPGGSEVESQCHSAWQKFLIDFDVHYESEPVAKKRRNIFCENWQKIQNHNLLYESGVESFKKGINQFSDLTFEEWKQKQQPRPKVEATKEASKDEIDKTKCLAAWNKFLIDFGAKYQDDGETEKRHRIFCDNWRKIQDHNLQYESGVESFKKSINQFSDLTFEEWKEKQRPIVASEFSKLENTTKDDQDTVKCQAAWKKFLAVSYYTYNP</sequence>
<dbReference type="Proteomes" id="UP001059596">
    <property type="component" value="Unassembled WGS sequence"/>
</dbReference>
<feature type="signal peptide" evidence="2">
    <location>
        <begin position="1"/>
        <end position="22"/>
    </location>
</feature>
<dbReference type="EMBL" id="JAMKOV010000012">
    <property type="protein sequence ID" value="KAI8037471.1"/>
    <property type="molecule type" value="Genomic_DNA"/>
</dbReference>
<feature type="chain" id="PRO_5040257265" description="Cathepsin propeptide inhibitor domain-containing protein" evidence="2">
    <location>
        <begin position="23"/>
        <end position="254"/>
    </location>
</feature>
<proteinExistence type="predicted"/>
<evidence type="ECO:0000313" key="4">
    <source>
        <dbReference type="EMBL" id="KAI8037471.1"/>
    </source>
</evidence>
<dbReference type="Gene3D" id="1.10.287.2250">
    <property type="match status" value="2"/>
</dbReference>
<feature type="domain" description="Cathepsin propeptide inhibitor" evidence="3">
    <location>
        <begin position="149"/>
        <end position="209"/>
    </location>
</feature>
<evidence type="ECO:0000259" key="3">
    <source>
        <dbReference type="SMART" id="SM00848"/>
    </source>
</evidence>
<keyword evidence="5" id="KW-1185">Reference proteome</keyword>
<comment type="caution">
    <text evidence="4">The sequence shown here is derived from an EMBL/GenBank/DDBJ whole genome shotgun (WGS) entry which is preliminary data.</text>
</comment>
<evidence type="ECO:0000256" key="2">
    <source>
        <dbReference type="SAM" id="SignalP"/>
    </source>
</evidence>
<name>A0A9P9YIL1_9MUSC</name>
<evidence type="ECO:0000256" key="1">
    <source>
        <dbReference type="SAM" id="MobiDB-lite"/>
    </source>
</evidence>
<accession>A0A9P9YIL1</accession>
<reference evidence="4" key="1">
    <citation type="journal article" date="2023" name="Genome Biol. Evol.">
        <title>Long-read-based Genome Assembly of Drosophila gunungcola Reveals Fewer Chemosensory Genes in Flower-breeding Species.</title>
        <authorList>
            <person name="Negi A."/>
            <person name="Liao B.Y."/>
            <person name="Yeh S.D."/>
        </authorList>
    </citation>
    <scope>NUCLEOTIDE SEQUENCE</scope>
    <source>
        <strain evidence="4">Sukarami</strain>
    </source>
</reference>
<protein>
    <recommendedName>
        <fullName evidence="3">Cathepsin propeptide inhibitor domain-containing protein</fullName>
    </recommendedName>
</protein>
<evidence type="ECO:0000313" key="5">
    <source>
        <dbReference type="Proteomes" id="UP001059596"/>
    </source>
</evidence>
<organism evidence="4 5">
    <name type="scientific">Drosophila gunungcola</name>
    <name type="common">fruit fly</name>
    <dbReference type="NCBI Taxonomy" id="103775"/>
    <lineage>
        <taxon>Eukaryota</taxon>
        <taxon>Metazoa</taxon>
        <taxon>Ecdysozoa</taxon>
        <taxon>Arthropoda</taxon>
        <taxon>Hexapoda</taxon>
        <taxon>Insecta</taxon>
        <taxon>Pterygota</taxon>
        <taxon>Neoptera</taxon>
        <taxon>Endopterygota</taxon>
        <taxon>Diptera</taxon>
        <taxon>Brachycera</taxon>
        <taxon>Muscomorpha</taxon>
        <taxon>Ephydroidea</taxon>
        <taxon>Drosophilidae</taxon>
        <taxon>Drosophila</taxon>
        <taxon>Sophophora</taxon>
    </lineage>
</organism>
<keyword evidence="2" id="KW-0732">Signal</keyword>
<gene>
    <name evidence="4" type="ORF">M5D96_009623</name>
</gene>
<dbReference type="Pfam" id="PF08246">
    <property type="entry name" value="Inhibitor_I29"/>
    <property type="match status" value="2"/>
</dbReference>
<dbReference type="AlphaFoldDB" id="A0A9P9YIL1"/>
<dbReference type="InterPro" id="IPR013201">
    <property type="entry name" value="Prot_inhib_I29"/>
</dbReference>